<dbReference type="Gene3D" id="3.30.70.330">
    <property type="match status" value="1"/>
</dbReference>
<protein>
    <submittedName>
        <fullName evidence="8">Uncharacterized protein</fullName>
    </submittedName>
</protein>
<dbReference type="InterPro" id="IPR000504">
    <property type="entry name" value="RRM_dom"/>
</dbReference>
<name>A0A131Z230_RHIAP</name>
<dbReference type="Gene3D" id="1.10.510.10">
    <property type="entry name" value="Transferase(Phosphotransferase) domain 1"/>
    <property type="match status" value="1"/>
</dbReference>
<evidence type="ECO:0000256" key="2">
    <source>
        <dbReference type="PROSITE-ProRule" id="PRU00176"/>
    </source>
</evidence>
<dbReference type="GO" id="GO:0005524">
    <property type="term" value="F:ATP binding"/>
    <property type="evidence" value="ECO:0007669"/>
    <property type="project" value="InterPro"/>
</dbReference>
<evidence type="ECO:0000256" key="1">
    <source>
        <dbReference type="ARBA" id="ARBA00022884"/>
    </source>
</evidence>
<keyword evidence="1 2" id="KW-0694">RNA-binding</keyword>
<feature type="region of interest" description="Disordered" evidence="4">
    <location>
        <begin position="363"/>
        <end position="384"/>
    </location>
</feature>
<dbReference type="GO" id="GO:0005737">
    <property type="term" value="C:cytoplasm"/>
    <property type="evidence" value="ECO:0007669"/>
    <property type="project" value="UniProtKB-ARBA"/>
</dbReference>
<dbReference type="InterPro" id="IPR002999">
    <property type="entry name" value="Tudor"/>
</dbReference>
<evidence type="ECO:0000313" key="8">
    <source>
        <dbReference type="EMBL" id="JAP84795.1"/>
    </source>
</evidence>
<dbReference type="PROSITE" id="PS50304">
    <property type="entry name" value="TUDOR"/>
    <property type="match status" value="1"/>
</dbReference>
<dbReference type="CDD" id="cd00590">
    <property type="entry name" value="RRM_SF"/>
    <property type="match status" value="1"/>
</dbReference>
<dbReference type="PANTHER" id="PTHR22948">
    <property type="entry name" value="TUDOR DOMAIN CONTAINING PROTEIN"/>
    <property type="match status" value="1"/>
</dbReference>
<keyword evidence="3" id="KW-0175">Coiled coil</keyword>
<dbReference type="Gene3D" id="2.30.30.140">
    <property type="match status" value="1"/>
</dbReference>
<evidence type="ECO:0000259" key="5">
    <source>
        <dbReference type="PROSITE" id="PS50011"/>
    </source>
</evidence>
<dbReference type="SMART" id="SM00220">
    <property type="entry name" value="S_TKc"/>
    <property type="match status" value="1"/>
</dbReference>
<evidence type="ECO:0000259" key="6">
    <source>
        <dbReference type="PROSITE" id="PS50102"/>
    </source>
</evidence>
<dbReference type="Pfam" id="PF00567">
    <property type="entry name" value="TUDOR"/>
    <property type="match status" value="1"/>
</dbReference>
<sequence length="1206" mass="134061">MSMAKKKPMFDVFVGNLPSNVTEQALAPLFTEVGEVSSIRLCNKKGVKSAVVRYFFEPDADAAVAKRNGFLFGNNTLDVHRMERSTRLGQAGVNPGETSESNMDPMKKAAALSAVLGAAHSKRSLNIARGVSSDAHFPSEKAEVELLISEVKDLTSFFGQQHTDADKATELGVQLAEICPTAMLVTSPEYEKIYAAKFSEDGQWYRCKIVQKIDDSKSYVQYLDYGNCEEVRHQSGLVCLTEELALIPPLAISCCFDGLQSLKRDDDPALYDKALAFVKELLRDNMVKVVTSTKISWQATNMVTSCHLLDSGVDVIEEILSRGYAKKMQARTEDATPIGGSGLQPSDDTAVPPHATFERAVKPSVMPPSPNWKNQQQVNSADSRHDRGYQIIPDFSSYPARDPNYNYDRGYSNERNYQQGFGRGFHGDRSYVPDQHRSYSAPLFRPEYPGSDGVRNNSWFRPHFYPREQAMPRNSGGQAWMMNPPELRMVPARSMQPAAPGGSDTSVAAVKQLIDERNSLKSQLKTMEERIKALEAQIAANDALCQAKNDCLSKLAHIFELLEKVKLQREQFSSDPDVKDIFEMALDIYDTCRLIAEPNQSIDAAVTRYQEAQDAIRKCNDLDQLPPLRAERDVASEELRELLQGHEAISKAADQRNSSHVVHIKAALTELKHAYGELLEVSGGASLDIPDVPLTFDELNQSIEKLKVEIVPGFQKQREKTDAARAHLVTVLQELQQALGGVKPESGGKQFSVSCLDAAVEDLQCCLQAEVSACNLISSASCGPLAALVRQLVTELQRTLNRASNAAFTQDRYSSLLEELGLDCAQHGSEDSERKAMEACQLQRNLRKLKSALRHRLADLEDVEPCDELERNKVAADIHAVRIKLQGIFREEEQLLDELSQLQNQRFPELALLCPELELPQYQKYNGLLKSQWELIAFDTEAYGPQLKTKFCAEDMTITEYSVDAHKDLDVLLTKITQYSYTCCSHLLRIRAVFVSKDQRHAYVMVPSMGKPLMNHGQPLLHHLKLLHDILTALLVLHTPAKGKPSIAHGRVHPAWLVVCDDGQSMALDLPNFSVYMQGKNHQLPVVGGIDFTAPELRTFNAVEPTPASDMFAFGCLILWLLFPGAQFKHGCLQSLGPADEQNRSQKELPVIRSLLKENPNDRPTAAQLLENPIFTAFNKKLNQGTAVSTAVKSKLTVAETLSLPL</sequence>
<evidence type="ECO:0000256" key="3">
    <source>
        <dbReference type="SAM" id="Coils"/>
    </source>
</evidence>
<feature type="domain" description="Protein kinase" evidence="5">
    <location>
        <begin position="843"/>
        <end position="1175"/>
    </location>
</feature>
<dbReference type="AlphaFoldDB" id="A0A131Z230"/>
<dbReference type="InterPro" id="IPR050621">
    <property type="entry name" value="Tudor_domain_containing"/>
</dbReference>
<organism evidence="8">
    <name type="scientific">Rhipicephalus appendiculatus</name>
    <name type="common">Brown ear tick</name>
    <dbReference type="NCBI Taxonomy" id="34631"/>
    <lineage>
        <taxon>Eukaryota</taxon>
        <taxon>Metazoa</taxon>
        <taxon>Ecdysozoa</taxon>
        <taxon>Arthropoda</taxon>
        <taxon>Chelicerata</taxon>
        <taxon>Arachnida</taxon>
        <taxon>Acari</taxon>
        <taxon>Parasitiformes</taxon>
        <taxon>Ixodida</taxon>
        <taxon>Ixodoidea</taxon>
        <taxon>Ixodidae</taxon>
        <taxon>Rhipicephalinae</taxon>
        <taxon>Rhipicephalus</taxon>
        <taxon>Rhipicephalus</taxon>
    </lineage>
</organism>
<dbReference type="SUPFAM" id="SSF54928">
    <property type="entry name" value="RNA-binding domain, RBD"/>
    <property type="match status" value="1"/>
</dbReference>
<evidence type="ECO:0000256" key="4">
    <source>
        <dbReference type="SAM" id="MobiDB-lite"/>
    </source>
</evidence>
<feature type="coiled-coil region" evidence="3">
    <location>
        <begin position="510"/>
        <end position="544"/>
    </location>
</feature>
<accession>A0A131Z230</accession>
<evidence type="ECO:0000259" key="7">
    <source>
        <dbReference type="PROSITE" id="PS50304"/>
    </source>
</evidence>
<feature type="coiled-coil region" evidence="3">
    <location>
        <begin position="843"/>
        <end position="905"/>
    </location>
</feature>
<dbReference type="FunFam" id="2.30.30.140:FF:000018">
    <property type="entry name" value="Serine/threonine-protein kinase 31"/>
    <property type="match status" value="1"/>
</dbReference>
<dbReference type="InterPro" id="IPR035437">
    <property type="entry name" value="SNase_OB-fold_sf"/>
</dbReference>
<dbReference type="PROSITE" id="PS50102">
    <property type="entry name" value="RRM"/>
    <property type="match status" value="1"/>
</dbReference>
<reference evidence="8" key="1">
    <citation type="journal article" date="2016" name="Ticks Tick Borne Dis.">
        <title>De novo assembly and annotation of the salivary gland transcriptome of Rhipicephalus appendiculatus male and female ticks during blood feeding.</title>
        <authorList>
            <person name="de Castro M.H."/>
            <person name="de Klerk D."/>
            <person name="Pienaar R."/>
            <person name="Latif A.A."/>
            <person name="Rees D.J."/>
            <person name="Mans B.J."/>
        </authorList>
    </citation>
    <scope>NUCLEOTIDE SEQUENCE</scope>
    <source>
        <tissue evidence="8">Salivary glands</tissue>
    </source>
</reference>
<dbReference type="SUPFAM" id="SSF56112">
    <property type="entry name" value="Protein kinase-like (PK-like)"/>
    <property type="match status" value="1"/>
</dbReference>
<dbReference type="Gene3D" id="2.40.50.90">
    <property type="match status" value="1"/>
</dbReference>
<dbReference type="InterPro" id="IPR000719">
    <property type="entry name" value="Prot_kinase_dom"/>
</dbReference>
<dbReference type="InterPro" id="IPR012677">
    <property type="entry name" value="Nucleotide-bd_a/b_plait_sf"/>
</dbReference>
<dbReference type="SMART" id="SM00360">
    <property type="entry name" value="RRM"/>
    <property type="match status" value="1"/>
</dbReference>
<dbReference type="EMBL" id="GEDV01003762">
    <property type="protein sequence ID" value="JAP84795.1"/>
    <property type="molecule type" value="Transcribed_RNA"/>
</dbReference>
<proteinExistence type="predicted"/>
<dbReference type="SUPFAM" id="SSF63748">
    <property type="entry name" value="Tudor/PWWP/MBT"/>
    <property type="match status" value="1"/>
</dbReference>
<dbReference type="GO" id="GO:0004672">
    <property type="term" value="F:protein kinase activity"/>
    <property type="evidence" value="ECO:0007669"/>
    <property type="project" value="InterPro"/>
</dbReference>
<dbReference type="PROSITE" id="PS50011">
    <property type="entry name" value="PROTEIN_KINASE_DOM"/>
    <property type="match status" value="1"/>
</dbReference>
<dbReference type="Pfam" id="PF00076">
    <property type="entry name" value="RRM_1"/>
    <property type="match status" value="1"/>
</dbReference>
<dbReference type="GO" id="GO:0003723">
    <property type="term" value="F:RNA binding"/>
    <property type="evidence" value="ECO:0007669"/>
    <property type="project" value="UniProtKB-UniRule"/>
</dbReference>
<feature type="domain" description="RRM" evidence="6">
    <location>
        <begin position="10"/>
        <end position="84"/>
    </location>
</feature>
<dbReference type="InterPro" id="IPR035979">
    <property type="entry name" value="RBD_domain_sf"/>
</dbReference>
<dbReference type="InterPro" id="IPR011009">
    <property type="entry name" value="Kinase-like_dom_sf"/>
</dbReference>
<dbReference type="SMART" id="SM00333">
    <property type="entry name" value="TUDOR"/>
    <property type="match status" value="1"/>
</dbReference>
<feature type="compositionally biased region" description="Polar residues" evidence="4">
    <location>
        <begin position="371"/>
        <end position="381"/>
    </location>
</feature>
<feature type="domain" description="Tudor" evidence="7">
    <location>
        <begin position="187"/>
        <end position="246"/>
    </location>
</feature>